<accession>A0ABD1CPI6</accession>
<evidence type="ECO:0000256" key="1">
    <source>
        <dbReference type="SAM" id="MobiDB-lite"/>
    </source>
</evidence>
<evidence type="ECO:0000313" key="2">
    <source>
        <dbReference type="EMBL" id="KAL1378305.1"/>
    </source>
</evidence>
<sequence length="118" mass="12524">MLAVLVWTGTRNTPCLVPRAELFGRPPAHYEAQDLRLARDGDEIEQAASAGKASSSTSTGVTPPQQQGQGQTQQSSDQPQGEELGSGDFSSLNTKFTHEDGNRKKTARAATGHDAAED</sequence>
<dbReference type="Proteomes" id="UP001562425">
    <property type="component" value="Unassembled WGS sequence"/>
</dbReference>
<comment type="caution">
    <text evidence="2">The sequence shown here is derived from an EMBL/GenBank/DDBJ whole genome shotgun (WGS) entry which is preliminary data.</text>
</comment>
<feature type="region of interest" description="Disordered" evidence="1">
    <location>
        <begin position="37"/>
        <end position="118"/>
    </location>
</feature>
<reference evidence="2 3" key="1">
    <citation type="submission" date="2024-05" db="EMBL/GenBank/DDBJ databases">
        <title>Culex pipiens pipiens assembly and annotation.</title>
        <authorList>
            <person name="Alout H."/>
            <person name="Durand T."/>
        </authorList>
    </citation>
    <scope>NUCLEOTIDE SEQUENCE [LARGE SCALE GENOMIC DNA]</scope>
    <source>
        <strain evidence="2">HA-2024</strain>
        <tissue evidence="2">Whole body</tissue>
    </source>
</reference>
<feature type="compositionally biased region" description="Low complexity" evidence="1">
    <location>
        <begin position="47"/>
        <end position="81"/>
    </location>
</feature>
<dbReference type="AlphaFoldDB" id="A0ABD1CPI6"/>
<keyword evidence="3" id="KW-1185">Reference proteome</keyword>
<proteinExistence type="predicted"/>
<organism evidence="2 3">
    <name type="scientific">Culex pipiens pipiens</name>
    <name type="common">Northern house mosquito</name>
    <dbReference type="NCBI Taxonomy" id="38569"/>
    <lineage>
        <taxon>Eukaryota</taxon>
        <taxon>Metazoa</taxon>
        <taxon>Ecdysozoa</taxon>
        <taxon>Arthropoda</taxon>
        <taxon>Hexapoda</taxon>
        <taxon>Insecta</taxon>
        <taxon>Pterygota</taxon>
        <taxon>Neoptera</taxon>
        <taxon>Endopterygota</taxon>
        <taxon>Diptera</taxon>
        <taxon>Nematocera</taxon>
        <taxon>Culicoidea</taxon>
        <taxon>Culicidae</taxon>
        <taxon>Culicinae</taxon>
        <taxon>Culicini</taxon>
        <taxon>Culex</taxon>
        <taxon>Culex</taxon>
    </lineage>
</organism>
<evidence type="ECO:0000313" key="3">
    <source>
        <dbReference type="Proteomes" id="UP001562425"/>
    </source>
</evidence>
<gene>
    <name evidence="2" type="ORF">pipiens_015665</name>
</gene>
<dbReference type="EMBL" id="JBEHCU010010377">
    <property type="protein sequence ID" value="KAL1378305.1"/>
    <property type="molecule type" value="Genomic_DNA"/>
</dbReference>
<protein>
    <submittedName>
        <fullName evidence="2">Uncharacterized protein</fullName>
    </submittedName>
</protein>
<name>A0ABD1CPI6_CULPP</name>